<dbReference type="OrthoDB" id="122279at2759"/>
<dbReference type="AlphaFoldDB" id="A0A2P5E4M7"/>
<evidence type="ECO:0000313" key="3">
    <source>
        <dbReference type="Proteomes" id="UP000237105"/>
    </source>
</evidence>
<protein>
    <recommendedName>
        <fullName evidence="1">SPARK domain-containing protein</fullName>
    </recommendedName>
</protein>
<name>A0A2P5E4M7_PARAD</name>
<reference evidence="3" key="1">
    <citation type="submission" date="2016-06" db="EMBL/GenBank/DDBJ databases">
        <title>Parallel loss of symbiosis genes in relatives of nitrogen-fixing non-legume Parasponia.</title>
        <authorList>
            <person name="Van Velzen R."/>
            <person name="Holmer R."/>
            <person name="Bu F."/>
            <person name="Rutten L."/>
            <person name="Van Zeijl A."/>
            <person name="Liu W."/>
            <person name="Santuari L."/>
            <person name="Cao Q."/>
            <person name="Sharma T."/>
            <person name="Shen D."/>
            <person name="Roswanjaya Y."/>
            <person name="Wardhani T."/>
            <person name="Kalhor M.S."/>
            <person name="Jansen J."/>
            <person name="Van den Hoogen J."/>
            <person name="Gungor B."/>
            <person name="Hartog M."/>
            <person name="Hontelez J."/>
            <person name="Verver J."/>
            <person name="Yang W.-C."/>
            <person name="Schijlen E."/>
            <person name="Repin R."/>
            <person name="Schilthuizen M."/>
            <person name="Schranz E."/>
            <person name="Heidstra R."/>
            <person name="Miyata K."/>
            <person name="Fedorova E."/>
            <person name="Kohlen W."/>
            <person name="Bisseling T."/>
            <person name="Smit S."/>
            <person name="Geurts R."/>
        </authorList>
    </citation>
    <scope>NUCLEOTIDE SEQUENCE [LARGE SCALE GENOMIC DNA]</scope>
    <source>
        <strain evidence="3">cv. WU1-14</strain>
    </source>
</reference>
<evidence type="ECO:0000313" key="2">
    <source>
        <dbReference type="EMBL" id="PON80498.1"/>
    </source>
</evidence>
<dbReference type="EMBL" id="JXTB01000001">
    <property type="protein sequence ID" value="PON80498.1"/>
    <property type="molecule type" value="Genomic_DNA"/>
</dbReference>
<organism evidence="2 3">
    <name type="scientific">Parasponia andersonii</name>
    <name type="common">Sponia andersonii</name>
    <dbReference type="NCBI Taxonomy" id="3476"/>
    <lineage>
        <taxon>Eukaryota</taxon>
        <taxon>Viridiplantae</taxon>
        <taxon>Streptophyta</taxon>
        <taxon>Embryophyta</taxon>
        <taxon>Tracheophyta</taxon>
        <taxon>Spermatophyta</taxon>
        <taxon>Magnoliopsida</taxon>
        <taxon>eudicotyledons</taxon>
        <taxon>Gunneridae</taxon>
        <taxon>Pentapetalae</taxon>
        <taxon>rosids</taxon>
        <taxon>fabids</taxon>
        <taxon>Rosales</taxon>
        <taxon>Cannabaceae</taxon>
        <taxon>Parasponia</taxon>
    </lineage>
</organism>
<dbReference type="Proteomes" id="UP000237105">
    <property type="component" value="Unassembled WGS sequence"/>
</dbReference>
<feature type="domain" description="SPARK" evidence="1">
    <location>
        <begin position="11"/>
        <end position="89"/>
    </location>
</feature>
<proteinExistence type="predicted"/>
<sequence>LLARFFISKSLSLSDAVPYCLGPIQFVSTHITCTGIQSISDWVSQLGHATVLESTCRSDPNDSTACDKCVSEGLKVQAELTTRDGNSSHTV</sequence>
<evidence type="ECO:0000259" key="1">
    <source>
        <dbReference type="Pfam" id="PF19160"/>
    </source>
</evidence>
<accession>A0A2P5E4M7</accession>
<dbReference type="InterPro" id="IPR043891">
    <property type="entry name" value="SPARK"/>
</dbReference>
<keyword evidence="3" id="KW-1185">Reference proteome</keyword>
<comment type="caution">
    <text evidence="2">The sequence shown here is derived from an EMBL/GenBank/DDBJ whole genome shotgun (WGS) entry which is preliminary data.</text>
</comment>
<dbReference type="Pfam" id="PF19160">
    <property type="entry name" value="SPARK"/>
    <property type="match status" value="1"/>
</dbReference>
<feature type="non-terminal residue" evidence="2">
    <location>
        <position position="1"/>
    </location>
</feature>
<gene>
    <name evidence="2" type="ORF">PanWU01x14_000540</name>
</gene>